<keyword evidence="2" id="KW-1185">Reference proteome</keyword>
<organism evidence="1 2">
    <name type="scientific">Microlunatus spumicola</name>
    <dbReference type="NCBI Taxonomy" id="81499"/>
    <lineage>
        <taxon>Bacteria</taxon>
        <taxon>Bacillati</taxon>
        <taxon>Actinomycetota</taxon>
        <taxon>Actinomycetes</taxon>
        <taxon>Propionibacteriales</taxon>
        <taxon>Propionibacteriaceae</taxon>
        <taxon>Microlunatus</taxon>
    </lineage>
</organism>
<evidence type="ECO:0000313" key="1">
    <source>
        <dbReference type="EMBL" id="GAA3566579.1"/>
    </source>
</evidence>
<accession>A0ABP6XHT8</accession>
<protein>
    <submittedName>
        <fullName evidence="1">Uncharacterized protein</fullName>
    </submittedName>
</protein>
<gene>
    <name evidence="1" type="ORF">GCM10022197_23180</name>
</gene>
<evidence type="ECO:0000313" key="2">
    <source>
        <dbReference type="Proteomes" id="UP001500767"/>
    </source>
</evidence>
<reference evidence="2" key="1">
    <citation type="journal article" date="2019" name="Int. J. Syst. Evol. Microbiol.">
        <title>The Global Catalogue of Microorganisms (GCM) 10K type strain sequencing project: providing services to taxonomists for standard genome sequencing and annotation.</title>
        <authorList>
            <consortium name="The Broad Institute Genomics Platform"/>
            <consortium name="The Broad Institute Genome Sequencing Center for Infectious Disease"/>
            <person name="Wu L."/>
            <person name="Ma J."/>
        </authorList>
    </citation>
    <scope>NUCLEOTIDE SEQUENCE [LARGE SCALE GENOMIC DNA]</scope>
    <source>
        <strain evidence="2">JCM 16540</strain>
    </source>
</reference>
<dbReference type="Proteomes" id="UP001500767">
    <property type="component" value="Unassembled WGS sequence"/>
</dbReference>
<dbReference type="EMBL" id="BAAAYR010000002">
    <property type="protein sequence ID" value="GAA3566579.1"/>
    <property type="molecule type" value="Genomic_DNA"/>
</dbReference>
<proteinExistence type="predicted"/>
<name>A0ABP6XHT8_9ACTN</name>
<dbReference type="RefSeq" id="WP_204910542.1">
    <property type="nucleotide sequence ID" value="NZ_BAAAYR010000002.1"/>
</dbReference>
<sequence>MPLELALDLLMAAHDHMQQTALFTDRMDPGPMHALIMNLTRPREGVLPRRDEEL</sequence>
<comment type="caution">
    <text evidence="1">The sequence shown here is derived from an EMBL/GenBank/DDBJ whole genome shotgun (WGS) entry which is preliminary data.</text>
</comment>